<protein>
    <submittedName>
        <fullName evidence="3">Uncharacterized protein</fullName>
    </submittedName>
</protein>
<reference evidence="3" key="1">
    <citation type="submission" date="2016-11" db="UniProtKB">
        <authorList>
            <consortium name="WormBaseParasite"/>
        </authorList>
    </citation>
    <scope>IDENTIFICATION</scope>
</reference>
<dbReference type="AlphaFoldDB" id="A0A1I7Y360"/>
<evidence type="ECO:0000313" key="2">
    <source>
        <dbReference type="Proteomes" id="UP000095287"/>
    </source>
</evidence>
<name>A0A1I7Y360_9BILA</name>
<feature type="compositionally biased region" description="Basic residues" evidence="1">
    <location>
        <begin position="1"/>
        <end position="10"/>
    </location>
</feature>
<evidence type="ECO:0000313" key="3">
    <source>
        <dbReference type="WBParaSite" id="L893_g1199.t1"/>
    </source>
</evidence>
<keyword evidence="2" id="KW-1185">Reference proteome</keyword>
<accession>A0A1I7Y360</accession>
<feature type="compositionally biased region" description="Basic residues" evidence="1">
    <location>
        <begin position="30"/>
        <end position="42"/>
    </location>
</feature>
<sequence length="134" mass="15102">MDIRRRRRNKVVTNDPKDTKNRSTNDRGKWRYQNKITKKKTRTLIPLGSRSRSKGSRSKWAKLGGHGACPEDIKTFCLPSEEDVEKVSLRFAWILHFERRDGAGPNTITLATLARLGTSSSLLGLGHGDLPAVF</sequence>
<feature type="compositionally biased region" description="Basic and acidic residues" evidence="1">
    <location>
        <begin position="15"/>
        <end position="29"/>
    </location>
</feature>
<organism evidence="2 3">
    <name type="scientific">Steinernema glaseri</name>
    <dbReference type="NCBI Taxonomy" id="37863"/>
    <lineage>
        <taxon>Eukaryota</taxon>
        <taxon>Metazoa</taxon>
        <taxon>Ecdysozoa</taxon>
        <taxon>Nematoda</taxon>
        <taxon>Chromadorea</taxon>
        <taxon>Rhabditida</taxon>
        <taxon>Tylenchina</taxon>
        <taxon>Panagrolaimomorpha</taxon>
        <taxon>Strongyloidoidea</taxon>
        <taxon>Steinernematidae</taxon>
        <taxon>Steinernema</taxon>
    </lineage>
</organism>
<feature type="region of interest" description="Disordered" evidence="1">
    <location>
        <begin position="1"/>
        <end position="65"/>
    </location>
</feature>
<proteinExistence type="predicted"/>
<evidence type="ECO:0000256" key="1">
    <source>
        <dbReference type="SAM" id="MobiDB-lite"/>
    </source>
</evidence>
<dbReference type="Proteomes" id="UP000095287">
    <property type="component" value="Unplaced"/>
</dbReference>
<feature type="compositionally biased region" description="Basic residues" evidence="1">
    <location>
        <begin position="51"/>
        <end position="60"/>
    </location>
</feature>
<dbReference type="WBParaSite" id="L893_g1199.t1">
    <property type="protein sequence ID" value="L893_g1199.t1"/>
    <property type="gene ID" value="L893_g1199"/>
</dbReference>